<evidence type="ECO:0000256" key="2">
    <source>
        <dbReference type="SAM" id="MobiDB-lite"/>
    </source>
</evidence>
<evidence type="ECO:0000313" key="4">
    <source>
        <dbReference type="EMBL" id="OAE33114.1"/>
    </source>
</evidence>
<keyword evidence="5" id="KW-1185">Reference proteome</keyword>
<dbReference type="InterPro" id="IPR028082">
    <property type="entry name" value="Peripla_BP_I"/>
</dbReference>
<name>A0A176WJS5_MARPO</name>
<sequence>MSGAAFAPGICPVPLSSFPTENWDRHCTLKRFEKRFILACTTTSLRRACSGGHYWNYAHRPFGSEVEGISEEQDYSGRRTVGVFWDLDNKPPVLVPPFDAAMRLRSLASEFGEVVDMVAYANKNAFTYVPPWVKEQRQERRLLDQLEVRGLVKVERPYICRLCGRMCKTNVALRRHFKQMHERERERKLAYLKTLRGKRRAKFLSDLAEQEIKYKAAARRVLVPKSGYGLGSELRRAGVDVRTVESKPQAADEALKKHIANCMNKGVECICLLSDDSDFLGILKTAKSKGLKVVVVGDTFTLEKVADFSFSWQDVASGKLFFEASLQRWLNDDAYQDDEGGHDEYGHGSSARSFQTPEDVETDDDHSDNEEGPYFSEIDDDEEYEEYLANLRWTLQQS</sequence>
<dbReference type="PANTHER" id="PTHR35744">
    <property type="entry name" value="C2H2-TYPE DOMAIN-CONTAINING PROTEIN"/>
    <property type="match status" value="1"/>
</dbReference>
<keyword evidence="1" id="KW-0863">Zinc-finger</keyword>
<comment type="caution">
    <text evidence="4">The sequence shown here is derived from an EMBL/GenBank/DDBJ whole genome shotgun (WGS) entry which is preliminary data.</text>
</comment>
<dbReference type="EMBL" id="LVLJ01000690">
    <property type="protein sequence ID" value="OAE33114.1"/>
    <property type="molecule type" value="Genomic_DNA"/>
</dbReference>
<proteinExistence type="predicted"/>
<dbReference type="InterPro" id="IPR013087">
    <property type="entry name" value="Znf_C2H2_type"/>
</dbReference>
<dbReference type="PANTHER" id="PTHR35744:SF2">
    <property type="entry name" value="OS06G0166200 PROTEIN"/>
    <property type="match status" value="1"/>
</dbReference>
<dbReference type="GO" id="GO:0008270">
    <property type="term" value="F:zinc ion binding"/>
    <property type="evidence" value="ECO:0007669"/>
    <property type="project" value="UniProtKB-KW"/>
</dbReference>
<organism evidence="4 5">
    <name type="scientific">Marchantia polymorpha subsp. ruderalis</name>
    <dbReference type="NCBI Taxonomy" id="1480154"/>
    <lineage>
        <taxon>Eukaryota</taxon>
        <taxon>Viridiplantae</taxon>
        <taxon>Streptophyta</taxon>
        <taxon>Embryophyta</taxon>
        <taxon>Marchantiophyta</taxon>
        <taxon>Marchantiopsida</taxon>
        <taxon>Marchantiidae</taxon>
        <taxon>Marchantiales</taxon>
        <taxon>Marchantiaceae</taxon>
        <taxon>Marchantia</taxon>
    </lineage>
</organism>
<evidence type="ECO:0000256" key="1">
    <source>
        <dbReference type="PROSITE-ProRule" id="PRU00042"/>
    </source>
</evidence>
<dbReference type="CDD" id="cd18725">
    <property type="entry name" value="PIN_LabA-like"/>
    <property type="match status" value="1"/>
</dbReference>
<accession>A0A176WJS5</accession>
<evidence type="ECO:0000313" key="5">
    <source>
        <dbReference type="Proteomes" id="UP000077202"/>
    </source>
</evidence>
<evidence type="ECO:0000259" key="3">
    <source>
        <dbReference type="PROSITE" id="PS50157"/>
    </source>
</evidence>
<dbReference type="SMART" id="SM00355">
    <property type="entry name" value="ZnF_C2H2"/>
    <property type="match status" value="1"/>
</dbReference>
<dbReference type="PROSITE" id="PS00028">
    <property type="entry name" value="ZINC_FINGER_C2H2_1"/>
    <property type="match status" value="1"/>
</dbReference>
<dbReference type="PROSITE" id="PS50157">
    <property type="entry name" value="ZINC_FINGER_C2H2_2"/>
    <property type="match status" value="1"/>
</dbReference>
<keyword evidence="1" id="KW-0862">Zinc</keyword>
<gene>
    <name evidence="4" type="ORF">AXG93_862s1060</name>
</gene>
<dbReference type="AlphaFoldDB" id="A0A176WJS5"/>
<dbReference type="Gene3D" id="3.40.50.1010">
    <property type="entry name" value="5'-nuclease"/>
    <property type="match status" value="1"/>
</dbReference>
<protein>
    <recommendedName>
        <fullName evidence="3">C2H2-type domain-containing protein</fullName>
    </recommendedName>
</protein>
<feature type="region of interest" description="Disordered" evidence="2">
    <location>
        <begin position="337"/>
        <end position="381"/>
    </location>
</feature>
<keyword evidence="1" id="KW-0479">Metal-binding</keyword>
<dbReference type="Proteomes" id="UP000077202">
    <property type="component" value="Unassembled WGS sequence"/>
</dbReference>
<feature type="domain" description="C2H2-type" evidence="3">
    <location>
        <begin position="158"/>
        <end position="186"/>
    </location>
</feature>
<feature type="compositionally biased region" description="Acidic residues" evidence="2">
    <location>
        <begin position="358"/>
        <end position="381"/>
    </location>
</feature>
<reference evidence="4" key="1">
    <citation type="submission" date="2016-03" db="EMBL/GenBank/DDBJ databases">
        <title>Mechanisms controlling the formation of the plant cell surface in tip-growing cells are functionally conserved among land plants.</title>
        <authorList>
            <person name="Honkanen S."/>
            <person name="Jones V.A."/>
            <person name="Morieri G."/>
            <person name="Champion C."/>
            <person name="Hetherington A.J."/>
            <person name="Kelly S."/>
            <person name="Saint-Marcoux D."/>
            <person name="Proust H."/>
            <person name="Prescott H."/>
            <person name="Dolan L."/>
        </authorList>
    </citation>
    <scope>NUCLEOTIDE SEQUENCE [LARGE SCALE GENOMIC DNA]</scope>
    <source>
        <tissue evidence="4">Whole gametophyte</tissue>
    </source>
</reference>
<dbReference type="SUPFAM" id="SSF53822">
    <property type="entry name" value="Periplasmic binding protein-like I"/>
    <property type="match status" value="1"/>
</dbReference>